<evidence type="ECO:0000313" key="2">
    <source>
        <dbReference type="Proteomes" id="UP001589867"/>
    </source>
</evidence>
<organism evidence="1 2">
    <name type="scientific">Phytohabitans kaempferiae</name>
    <dbReference type="NCBI Taxonomy" id="1620943"/>
    <lineage>
        <taxon>Bacteria</taxon>
        <taxon>Bacillati</taxon>
        <taxon>Actinomycetota</taxon>
        <taxon>Actinomycetes</taxon>
        <taxon>Micromonosporales</taxon>
        <taxon>Micromonosporaceae</taxon>
    </lineage>
</organism>
<proteinExistence type="predicted"/>
<dbReference type="RefSeq" id="WP_377247655.1">
    <property type="nucleotide sequence ID" value="NZ_JBHLUH010000009.1"/>
</dbReference>
<dbReference type="Pfam" id="PF14042">
    <property type="entry name" value="DUF4247"/>
    <property type="match status" value="1"/>
</dbReference>
<keyword evidence="2" id="KW-1185">Reference proteome</keyword>
<gene>
    <name evidence="1" type="ORF">ACFFIA_07720</name>
</gene>
<sequence length="141" mass="14720">MRRWFVVGIGLAVVGAIVAAVGVFTGSFSPRGYVADNYSRAAARDIGTDALAYTSAKAPSEVADQISGVWTPADRYVDASGVYLRYDDDSVVILPLAAVGSLILVEKMTTAYPRYHGTVGNYWGWGGRGGTIRGGGPGAGK</sequence>
<dbReference type="InterPro" id="IPR025341">
    <property type="entry name" value="DUF4247"/>
</dbReference>
<reference evidence="1 2" key="1">
    <citation type="submission" date="2024-09" db="EMBL/GenBank/DDBJ databases">
        <authorList>
            <person name="Sun Q."/>
            <person name="Mori K."/>
        </authorList>
    </citation>
    <scope>NUCLEOTIDE SEQUENCE [LARGE SCALE GENOMIC DNA]</scope>
    <source>
        <strain evidence="1 2">TBRC 3947</strain>
    </source>
</reference>
<dbReference type="Proteomes" id="UP001589867">
    <property type="component" value="Unassembled WGS sequence"/>
</dbReference>
<comment type="caution">
    <text evidence="1">The sequence shown here is derived from an EMBL/GenBank/DDBJ whole genome shotgun (WGS) entry which is preliminary data.</text>
</comment>
<protein>
    <submittedName>
        <fullName evidence="1">DUF4247 domain-containing protein</fullName>
    </submittedName>
</protein>
<accession>A0ABV6LZ89</accession>
<evidence type="ECO:0000313" key="1">
    <source>
        <dbReference type="EMBL" id="MFC0527544.1"/>
    </source>
</evidence>
<name>A0ABV6LZ89_9ACTN</name>
<dbReference type="EMBL" id="JBHLUH010000009">
    <property type="protein sequence ID" value="MFC0527544.1"/>
    <property type="molecule type" value="Genomic_DNA"/>
</dbReference>